<dbReference type="Proteomes" id="UP000077202">
    <property type="component" value="Unassembled WGS sequence"/>
</dbReference>
<dbReference type="EMBL" id="LVLJ01002594">
    <property type="protein sequence ID" value="OAE24448.1"/>
    <property type="molecule type" value="Genomic_DNA"/>
</dbReference>
<dbReference type="InterPro" id="IPR033905">
    <property type="entry name" value="Secretory_peroxidase"/>
</dbReference>
<keyword evidence="5 11" id="KW-0479">Metal-binding</keyword>
<keyword evidence="18" id="KW-1185">Reference proteome</keyword>
<feature type="chain" id="PRO_5042304640" description="Peroxidase" evidence="14">
    <location>
        <begin position="25"/>
        <end position="325"/>
    </location>
</feature>
<evidence type="ECO:0000256" key="12">
    <source>
        <dbReference type="PIRSR" id="PIRSR600823-4"/>
    </source>
</evidence>
<dbReference type="InterPro" id="IPR010255">
    <property type="entry name" value="Haem_peroxidase_sf"/>
</dbReference>
<dbReference type="Proteomes" id="UP001162541">
    <property type="component" value="Chromosome 3"/>
</dbReference>
<reference evidence="16" key="2">
    <citation type="journal article" date="2019" name="Curr. Biol.">
        <title>Chromatin organization in early land plants reveals an ancestral association between H3K27me3, transposons, and constitutive heterochromatin.</title>
        <authorList>
            <person name="Montgomery S.A."/>
            <person name="Tanizawa Y."/>
            <person name="Galik B."/>
            <person name="Wang N."/>
            <person name="Ito T."/>
            <person name="Mochizuki T."/>
            <person name="Akimcheva S."/>
            <person name="Bowman J."/>
            <person name="Cognat V."/>
            <person name="Drouard L."/>
            <person name="Ekker H."/>
            <person name="Houng S."/>
            <person name="Kohchi T."/>
            <person name="Lin S."/>
            <person name="Liu L.D."/>
            <person name="Nakamura Y."/>
            <person name="Valeeva L.R."/>
            <person name="Shakirov E.V."/>
            <person name="Shippen D.E."/>
            <person name="Wei W."/>
            <person name="Yagura M."/>
            <person name="Yamaoka S."/>
            <person name="Yamato K.T."/>
            <person name="Liu C."/>
            <person name="Berger F."/>
        </authorList>
    </citation>
    <scope>NUCLEOTIDE SEQUENCE [LARGE SCALE GENOMIC DNA]</scope>
    <source>
        <strain evidence="16">Tak-1</strain>
    </source>
</reference>
<keyword evidence="3 14" id="KW-0575">Peroxidase</keyword>
<dbReference type="PROSITE" id="PS00435">
    <property type="entry name" value="PEROXIDASE_1"/>
    <property type="match status" value="1"/>
</dbReference>
<evidence type="ECO:0000313" key="16">
    <source>
        <dbReference type="EMBL" id="BBN05896.1"/>
    </source>
</evidence>
<feature type="signal peptide" evidence="14">
    <location>
        <begin position="1"/>
        <end position="24"/>
    </location>
</feature>
<evidence type="ECO:0000256" key="2">
    <source>
        <dbReference type="ARBA" id="ARBA00006873"/>
    </source>
</evidence>
<dbReference type="EMBL" id="AP019868">
    <property type="protein sequence ID" value="BBN05896.1"/>
    <property type="molecule type" value="Genomic_DNA"/>
</dbReference>
<feature type="binding site" evidence="11">
    <location>
        <position position="246"/>
    </location>
    <ligand>
        <name>Ca(2+)</name>
        <dbReference type="ChEBI" id="CHEBI:29108"/>
        <label>2</label>
    </ligand>
</feature>
<dbReference type="SUPFAM" id="SSF48113">
    <property type="entry name" value="Heme-dependent peroxidases"/>
    <property type="match status" value="1"/>
</dbReference>
<sequence length="325" mass="34515">MASASLRWVVFTTLVFFFVRDCSGQLVTGFYNATCPNLTSIISSRLNILLAADVGLAAGLLRLHFHDCWVRGCDGSVLLNSTNGNVAEKDSTPNANSLIGFAEIDTIKSDVEAACPGVVSCADILALAAEDATSKVGNVSWPVPTGRRDGTVSIASEAVTNLPPPSFNFAQLVQNFATFGLDTKDMVVLSGAHTIGRTRCLHVTQRLWNFTGVFNTTDPSINATFVDFLKGVCPSNAGTRQFVSLDSTGQTFDSIFYNNILALKGVLGSDSELINNAQGLQIINTMLANISFAADFGVSMVKLGNVQVKTGTVGEIRKNCAVINS</sequence>
<feature type="binding site" evidence="11">
    <location>
        <position position="74"/>
    </location>
    <ligand>
        <name>Ca(2+)</name>
        <dbReference type="ChEBI" id="CHEBI:29108"/>
        <label>1</label>
    </ligand>
</feature>
<evidence type="ECO:0000256" key="6">
    <source>
        <dbReference type="ARBA" id="ARBA00023002"/>
    </source>
</evidence>
<feature type="disulfide bond" evidence="13">
    <location>
        <begin position="68"/>
        <end position="73"/>
    </location>
</feature>
<feature type="disulfide bond" evidence="13">
    <location>
        <begin position="35"/>
        <end position="115"/>
    </location>
</feature>
<gene>
    <name evidence="17" type="ORF">AXG93_1615s1010</name>
    <name evidence="16" type="ORF">Mp_3g16800</name>
</gene>
<evidence type="ECO:0000256" key="5">
    <source>
        <dbReference type="ARBA" id="ARBA00022723"/>
    </source>
</evidence>
<keyword evidence="8 13" id="KW-1015">Disulfide bond</keyword>
<feature type="active site" description="Proton acceptor" evidence="9">
    <location>
        <position position="66"/>
    </location>
</feature>
<dbReference type="EC" id="1.11.1.7" evidence="14"/>
<dbReference type="GO" id="GO:0005576">
    <property type="term" value="C:extracellular region"/>
    <property type="evidence" value="ECO:0007669"/>
    <property type="project" value="UniProtKB-SubCell"/>
</dbReference>
<dbReference type="Gene3D" id="1.10.520.10">
    <property type="match status" value="1"/>
</dbReference>
<evidence type="ECO:0000256" key="9">
    <source>
        <dbReference type="PIRSR" id="PIRSR600823-1"/>
    </source>
</evidence>
<feature type="binding site" evidence="10">
    <location>
        <position position="163"/>
    </location>
    <ligand>
        <name>substrate</name>
    </ligand>
</feature>
<dbReference type="PRINTS" id="PR00461">
    <property type="entry name" value="PLPEROXIDASE"/>
</dbReference>
<dbReference type="PANTHER" id="PTHR31235">
    <property type="entry name" value="PEROXIDASE 25-RELATED"/>
    <property type="match status" value="1"/>
</dbReference>
<comment type="subcellular location">
    <subcellularLocation>
        <location evidence="14">Secreted</location>
    </subcellularLocation>
</comment>
<dbReference type="PROSITE" id="PS50873">
    <property type="entry name" value="PEROXIDASE_4"/>
    <property type="match status" value="1"/>
</dbReference>
<keyword evidence="14" id="KW-0732">Signal</keyword>
<dbReference type="PROSITE" id="PS00436">
    <property type="entry name" value="PEROXIDASE_2"/>
    <property type="match status" value="1"/>
</dbReference>
<feature type="binding site" evidence="11">
    <location>
        <position position="70"/>
    </location>
    <ligand>
        <name>Ca(2+)</name>
        <dbReference type="ChEBI" id="CHEBI:29108"/>
        <label>1</label>
    </ligand>
</feature>
<keyword evidence="4 14" id="KW-0349">Heme</keyword>
<comment type="function">
    <text evidence="14">Removal of H(2)O(2), oxidation of toxic reductants, biosynthesis and degradation of lignin, suberization, auxin catabolism, response to environmental stresses such as wounding, pathogen attack and oxidative stress.</text>
</comment>
<feature type="binding site" evidence="11">
    <location>
        <position position="88"/>
    </location>
    <ligand>
        <name>Ca(2+)</name>
        <dbReference type="ChEBI" id="CHEBI:29108"/>
        <label>1</label>
    </ligand>
</feature>
<evidence type="ECO:0000256" key="3">
    <source>
        <dbReference type="ARBA" id="ARBA00022559"/>
    </source>
</evidence>
<dbReference type="InterPro" id="IPR019793">
    <property type="entry name" value="Peroxidases_heam-ligand_BS"/>
</dbReference>
<feature type="binding site" description="axial binding residue" evidence="11">
    <location>
        <position position="193"/>
    </location>
    <ligand>
        <name>heme b</name>
        <dbReference type="ChEBI" id="CHEBI:60344"/>
    </ligand>
    <ligandPart>
        <name>Fe</name>
        <dbReference type="ChEBI" id="CHEBI:18248"/>
    </ligandPart>
</feature>
<evidence type="ECO:0000256" key="7">
    <source>
        <dbReference type="ARBA" id="ARBA00023004"/>
    </source>
</evidence>
<dbReference type="FunFam" id="1.10.420.10:FF:000001">
    <property type="entry name" value="Peroxidase"/>
    <property type="match status" value="1"/>
</dbReference>
<keyword evidence="11 14" id="KW-0106">Calcium</keyword>
<accession>A0A176VUG5</accession>
<name>A0A176VUG5_MARPO</name>
<keyword evidence="7 11" id="KW-0408">Iron</keyword>
<dbReference type="GO" id="GO:0140825">
    <property type="term" value="F:lactoperoxidase activity"/>
    <property type="evidence" value="ECO:0007669"/>
    <property type="project" value="UniProtKB-EC"/>
</dbReference>
<evidence type="ECO:0000256" key="4">
    <source>
        <dbReference type="ARBA" id="ARBA00022617"/>
    </source>
</evidence>
<evidence type="ECO:0000313" key="17">
    <source>
        <dbReference type="EMBL" id="OAE24448.1"/>
    </source>
</evidence>
<feature type="domain" description="Plant heme peroxidase family profile" evidence="15">
    <location>
        <begin position="25"/>
        <end position="324"/>
    </location>
</feature>
<feature type="binding site" evidence="11">
    <location>
        <position position="194"/>
    </location>
    <ligand>
        <name>Ca(2+)</name>
        <dbReference type="ChEBI" id="CHEBI:29108"/>
        <label>2</label>
    </ligand>
</feature>
<comment type="similarity">
    <text evidence="2">Belongs to the peroxidase family. Ascorbate peroxidase subfamily.</text>
</comment>
<feature type="binding site" evidence="11">
    <location>
        <position position="253"/>
    </location>
    <ligand>
        <name>Ca(2+)</name>
        <dbReference type="ChEBI" id="CHEBI:29108"/>
        <label>2</label>
    </ligand>
</feature>
<dbReference type="GO" id="GO:0006979">
    <property type="term" value="P:response to oxidative stress"/>
    <property type="evidence" value="ECO:0007669"/>
    <property type="project" value="UniProtKB-UniRule"/>
</dbReference>
<evidence type="ECO:0000259" key="15">
    <source>
        <dbReference type="PROSITE" id="PS50873"/>
    </source>
</evidence>
<evidence type="ECO:0000256" key="11">
    <source>
        <dbReference type="PIRSR" id="PIRSR600823-3"/>
    </source>
</evidence>
<feature type="site" description="Transition state stabilizer" evidence="12">
    <location>
        <position position="62"/>
    </location>
</feature>
<dbReference type="GO" id="GO:0020037">
    <property type="term" value="F:heme binding"/>
    <property type="evidence" value="ECO:0007669"/>
    <property type="project" value="UniProtKB-UniRule"/>
</dbReference>
<evidence type="ECO:0000313" key="19">
    <source>
        <dbReference type="Proteomes" id="UP001162541"/>
    </source>
</evidence>
<dbReference type="InterPro" id="IPR019794">
    <property type="entry name" value="Peroxidases_AS"/>
</dbReference>
<proteinExistence type="inferred from homology"/>
<evidence type="ECO:0000256" key="8">
    <source>
        <dbReference type="ARBA" id="ARBA00023157"/>
    </source>
</evidence>
<dbReference type="Gene3D" id="1.10.420.10">
    <property type="entry name" value="Peroxidase, domain 2"/>
    <property type="match status" value="1"/>
</dbReference>
<dbReference type="GO" id="GO:0046872">
    <property type="term" value="F:metal ion binding"/>
    <property type="evidence" value="ECO:0007669"/>
    <property type="project" value="UniProtKB-UniRule"/>
</dbReference>
<evidence type="ECO:0000256" key="13">
    <source>
        <dbReference type="PIRSR" id="PIRSR600823-5"/>
    </source>
</evidence>
<dbReference type="CDD" id="cd00693">
    <property type="entry name" value="secretory_peroxidase"/>
    <property type="match status" value="1"/>
</dbReference>
<comment type="cofactor">
    <cofactor evidence="11 14">
        <name>heme b</name>
        <dbReference type="ChEBI" id="CHEBI:60344"/>
    </cofactor>
    <text evidence="11 14">Binds 1 heme b (iron(II)-protoporphyrin IX) group per subunit.</text>
</comment>
<keyword evidence="6 14" id="KW-0560">Oxidoreductase</keyword>
<reference evidence="17 18" key="1">
    <citation type="submission" date="2016-03" db="EMBL/GenBank/DDBJ databases">
        <title>Mechanisms controlling the formation of the plant cell surface in tip-growing cells are functionally conserved among land plants.</title>
        <authorList>
            <person name="Honkanen S."/>
            <person name="Jones V.A."/>
            <person name="Morieri G."/>
            <person name="Champion C."/>
            <person name="Hetherington A.J."/>
            <person name="Kelly S."/>
            <person name="Saint-Marcoux D."/>
            <person name="Proust H."/>
            <person name="Prescott H."/>
            <person name="Dolan L."/>
        </authorList>
    </citation>
    <scope>NUCLEOTIDE SEQUENCE [LARGE SCALE GENOMIC DNA]</scope>
    <source>
        <strain evidence="18">cv. Tak-1 and cv. Tak-2</strain>
        <tissue evidence="17">Whole gametophyte</tissue>
    </source>
</reference>
<feature type="binding site" evidence="11">
    <location>
        <position position="67"/>
    </location>
    <ligand>
        <name>Ca(2+)</name>
        <dbReference type="ChEBI" id="CHEBI:29108"/>
        <label>1</label>
    </ligand>
</feature>
<protein>
    <recommendedName>
        <fullName evidence="14">Peroxidase</fullName>
        <ecNumber evidence="14">1.11.1.7</ecNumber>
    </recommendedName>
</protein>
<dbReference type="InterPro" id="IPR000823">
    <property type="entry name" value="Peroxidase_pln"/>
</dbReference>
<dbReference type="FunFam" id="1.10.520.10:FF:000009">
    <property type="entry name" value="Peroxidase"/>
    <property type="match status" value="1"/>
</dbReference>
<comment type="catalytic activity">
    <reaction evidence="1 14">
        <text>2 a phenolic donor + H2O2 = 2 a phenolic radical donor + 2 H2O</text>
        <dbReference type="Rhea" id="RHEA:56136"/>
        <dbReference type="ChEBI" id="CHEBI:15377"/>
        <dbReference type="ChEBI" id="CHEBI:16240"/>
        <dbReference type="ChEBI" id="CHEBI:139520"/>
        <dbReference type="ChEBI" id="CHEBI:139521"/>
        <dbReference type="EC" id="1.11.1.7"/>
    </reaction>
</comment>
<comment type="cofactor">
    <cofactor evidence="11 14">
        <name>Ca(2+)</name>
        <dbReference type="ChEBI" id="CHEBI:29108"/>
    </cofactor>
    <text evidence="11 14">Binds 2 calcium ions per subunit.</text>
</comment>
<comment type="similarity">
    <text evidence="14">Belongs to the peroxidase family. Classical plant (class III) peroxidase subfamily.</text>
</comment>
<keyword evidence="14" id="KW-0964">Secreted</keyword>
<evidence type="ECO:0000256" key="10">
    <source>
        <dbReference type="PIRSR" id="PIRSR600823-2"/>
    </source>
</evidence>
<evidence type="ECO:0000256" key="1">
    <source>
        <dbReference type="ARBA" id="ARBA00000189"/>
    </source>
</evidence>
<dbReference type="GO" id="GO:0042744">
    <property type="term" value="P:hydrogen peroxide catabolic process"/>
    <property type="evidence" value="ECO:0007669"/>
    <property type="project" value="UniProtKB-KW"/>
</dbReference>
<organism evidence="17 18">
    <name type="scientific">Marchantia polymorpha subsp. ruderalis</name>
    <dbReference type="NCBI Taxonomy" id="1480154"/>
    <lineage>
        <taxon>Eukaryota</taxon>
        <taxon>Viridiplantae</taxon>
        <taxon>Streptophyta</taxon>
        <taxon>Embryophyta</taxon>
        <taxon>Marchantiophyta</taxon>
        <taxon>Marchantiopsida</taxon>
        <taxon>Marchantiidae</taxon>
        <taxon>Marchantiales</taxon>
        <taxon>Marchantiaceae</taxon>
        <taxon>Marchantia</taxon>
    </lineage>
</organism>
<dbReference type="PRINTS" id="PR00458">
    <property type="entry name" value="PEROXIDASE"/>
</dbReference>
<dbReference type="Pfam" id="PF00141">
    <property type="entry name" value="peroxidase"/>
    <property type="match status" value="1"/>
</dbReference>
<feature type="binding site" evidence="11">
    <location>
        <position position="72"/>
    </location>
    <ligand>
        <name>Ca(2+)</name>
        <dbReference type="ChEBI" id="CHEBI:29108"/>
        <label>1</label>
    </ligand>
</feature>
<feature type="disulfide bond" evidence="13">
    <location>
        <begin position="200"/>
        <end position="233"/>
    </location>
</feature>
<reference evidence="19" key="3">
    <citation type="journal article" date="2020" name="Curr. Biol.">
        <title>Chromatin organization in early land plants reveals an ancestral association between H3K27me3, transposons, and constitutive heterochromatin.</title>
        <authorList>
            <person name="Montgomery S.A."/>
            <person name="Tanizawa Y."/>
            <person name="Galik B."/>
            <person name="Wang N."/>
            <person name="Ito T."/>
            <person name="Mochizuki T."/>
            <person name="Akimcheva S."/>
            <person name="Bowman J.L."/>
            <person name="Cognat V."/>
            <person name="Marechal-Drouard L."/>
            <person name="Ekker H."/>
            <person name="Hong S.F."/>
            <person name="Kohchi T."/>
            <person name="Lin S.S."/>
            <person name="Liu L.D."/>
            <person name="Nakamura Y."/>
            <person name="Valeeva L.R."/>
            <person name="Shakirov E.V."/>
            <person name="Shippen D.E."/>
            <person name="Wei W.L."/>
            <person name="Yagura M."/>
            <person name="Yamaoka S."/>
            <person name="Yamato K.T."/>
            <person name="Liu C."/>
            <person name="Berger F."/>
        </authorList>
    </citation>
    <scope>NUCLEOTIDE SEQUENCE [LARGE SCALE GENOMIC DNA]</scope>
    <source>
        <strain evidence="19">Tak-1</strain>
    </source>
</reference>
<dbReference type="EMBL" id="AP019868">
    <property type="protein sequence ID" value="BBN05897.1"/>
    <property type="molecule type" value="Genomic_DNA"/>
</dbReference>
<dbReference type="AlphaFoldDB" id="A0A176VUG5"/>
<keyword evidence="14" id="KW-0376">Hydrogen peroxide</keyword>
<dbReference type="InterPro" id="IPR002016">
    <property type="entry name" value="Haem_peroxidase"/>
</dbReference>
<evidence type="ECO:0000313" key="18">
    <source>
        <dbReference type="Proteomes" id="UP000077202"/>
    </source>
</evidence>
<feature type="disulfide bond" evidence="13">
    <location>
        <begin position="121"/>
        <end position="320"/>
    </location>
</feature>
<evidence type="ECO:0000256" key="14">
    <source>
        <dbReference type="RuleBase" id="RU362060"/>
    </source>
</evidence>
<feature type="binding site" evidence="11">
    <location>
        <position position="76"/>
    </location>
    <ligand>
        <name>Ca(2+)</name>
        <dbReference type="ChEBI" id="CHEBI:29108"/>
        <label>1</label>
    </ligand>
</feature>